<dbReference type="InterPro" id="IPR005814">
    <property type="entry name" value="Aminotrans_3"/>
</dbReference>
<dbReference type="Proteomes" id="UP001162156">
    <property type="component" value="Unassembled WGS sequence"/>
</dbReference>
<organism evidence="5 6">
    <name type="scientific">Rhamnusium bicolor</name>
    <dbReference type="NCBI Taxonomy" id="1586634"/>
    <lineage>
        <taxon>Eukaryota</taxon>
        <taxon>Metazoa</taxon>
        <taxon>Ecdysozoa</taxon>
        <taxon>Arthropoda</taxon>
        <taxon>Hexapoda</taxon>
        <taxon>Insecta</taxon>
        <taxon>Pterygota</taxon>
        <taxon>Neoptera</taxon>
        <taxon>Endopterygota</taxon>
        <taxon>Coleoptera</taxon>
        <taxon>Polyphaga</taxon>
        <taxon>Cucujiformia</taxon>
        <taxon>Chrysomeloidea</taxon>
        <taxon>Cerambycidae</taxon>
        <taxon>Lepturinae</taxon>
        <taxon>Rhagiini</taxon>
        <taxon>Rhamnusium</taxon>
    </lineage>
</organism>
<dbReference type="GO" id="GO:0030170">
    <property type="term" value="F:pyridoxal phosphate binding"/>
    <property type="evidence" value="ECO:0007669"/>
    <property type="project" value="InterPro"/>
</dbReference>
<dbReference type="InterPro" id="IPR015421">
    <property type="entry name" value="PyrdxlP-dep_Trfase_major"/>
</dbReference>
<evidence type="ECO:0000313" key="6">
    <source>
        <dbReference type="Proteomes" id="UP001162156"/>
    </source>
</evidence>
<comment type="caution">
    <text evidence="5">The sequence shown here is derived from an EMBL/GenBank/DDBJ whole genome shotgun (WGS) entry which is preliminary data.</text>
</comment>
<comment type="similarity">
    <text evidence="2">Belongs to the class-III pyridoxal-phosphate-dependent aminotransferase family.</text>
</comment>
<dbReference type="SUPFAM" id="SSF53383">
    <property type="entry name" value="PLP-dependent transferases"/>
    <property type="match status" value="1"/>
</dbReference>
<dbReference type="PROSITE" id="PS51257">
    <property type="entry name" value="PROKAR_LIPOPROTEIN"/>
    <property type="match status" value="1"/>
</dbReference>
<evidence type="ECO:0000256" key="3">
    <source>
        <dbReference type="ARBA" id="ARBA00022576"/>
    </source>
</evidence>
<comment type="cofactor">
    <cofactor evidence="1">
        <name>pyridoxal 5'-phosphate</name>
        <dbReference type="ChEBI" id="CHEBI:597326"/>
    </cofactor>
</comment>
<proteinExistence type="inferred from homology"/>
<gene>
    <name evidence="5" type="ORF">NQ314_008758</name>
</gene>
<evidence type="ECO:0000256" key="1">
    <source>
        <dbReference type="ARBA" id="ARBA00001933"/>
    </source>
</evidence>
<sequence>MTLEKVSPNLPNITTFSCGSCVIENAFKAMMIAYQMEERGDQGISEDDIDCALKNQPPGSPNLAILTFKNAHHGHTMGALSASSSNGLAKLDIPAFHWPQANFPKYKYPLEQFLCYNTNQDREMFGDG</sequence>
<dbReference type="GO" id="GO:0008483">
    <property type="term" value="F:transaminase activity"/>
    <property type="evidence" value="ECO:0007669"/>
    <property type="project" value="UniProtKB-KW"/>
</dbReference>
<keyword evidence="3" id="KW-0032">Aminotransferase</keyword>
<dbReference type="AlphaFoldDB" id="A0AAV8Y735"/>
<keyword evidence="6" id="KW-1185">Reference proteome</keyword>
<dbReference type="PANTHER" id="PTHR43206:SF1">
    <property type="entry name" value="4-AMINOBUTYRATE AMINOTRANSFERASE, MITOCHONDRIAL"/>
    <property type="match status" value="1"/>
</dbReference>
<name>A0AAV8Y735_9CUCU</name>
<evidence type="ECO:0000256" key="4">
    <source>
        <dbReference type="ARBA" id="ARBA00022679"/>
    </source>
</evidence>
<evidence type="ECO:0000313" key="5">
    <source>
        <dbReference type="EMBL" id="KAJ8946957.1"/>
    </source>
</evidence>
<dbReference type="EMBL" id="JANEYF010002409">
    <property type="protein sequence ID" value="KAJ8946957.1"/>
    <property type="molecule type" value="Genomic_DNA"/>
</dbReference>
<protein>
    <submittedName>
        <fullName evidence="5">Uncharacterized protein</fullName>
    </submittedName>
</protein>
<dbReference type="InterPro" id="IPR015424">
    <property type="entry name" value="PyrdxlP-dep_Trfase"/>
</dbReference>
<dbReference type="GO" id="GO:0005739">
    <property type="term" value="C:mitochondrion"/>
    <property type="evidence" value="ECO:0007669"/>
    <property type="project" value="TreeGrafter"/>
</dbReference>
<accession>A0AAV8Y735</accession>
<dbReference type="GO" id="GO:0009450">
    <property type="term" value="P:gamma-aminobutyric acid catabolic process"/>
    <property type="evidence" value="ECO:0007669"/>
    <property type="project" value="TreeGrafter"/>
</dbReference>
<reference evidence="5" key="1">
    <citation type="journal article" date="2023" name="Insect Mol. Biol.">
        <title>Genome sequencing provides insights into the evolution of gene families encoding plant cell wall-degrading enzymes in longhorned beetles.</title>
        <authorList>
            <person name="Shin N.R."/>
            <person name="Okamura Y."/>
            <person name="Kirsch R."/>
            <person name="Pauchet Y."/>
        </authorList>
    </citation>
    <scope>NUCLEOTIDE SEQUENCE</scope>
    <source>
        <strain evidence="5">RBIC_L_NR</strain>
    </source>
</reference>
<dbReference type="Pfam" id="PF00202">
    <property type="entry name" value="Aminotran_3"/>
    <property type="match status" value="1"/>
</dbReference>
<evidence type="ECO:0000256" key="2">
    <source>
        <dbReference type="ARBA" id="ARBA00008954"/>
    </source>
</evidence>
<dbReference type="Gene3D" id="3.40.640.10">
    <property type="entry name" value="Type I PLP-dependent aspartate aminotransferase-like (Major domain)"/>
    <property type="match status" value="1"/>
</dbReference>
<keyword evidence="4" id="KW-0808">Transferase</keyword>
<dbReference type="PANTHER" id="PTHR43206">
    <property type="entry name" value="AMINOTRANSFERASE"/>
    <property type="match status" value="1"/>
</dbReference>